<keyword evidence="7" id="KW-1185">Reference proteome</keyword>
<keyword evidence="1" id="KW-0677">Repeat</keyword>
<dbReference type="SMART" id="SM00382">
    <property type="entry name" value="AAA"/>
    <property type="match status" value="1"/>
</dbReference>
<dbReference type="PANTHER" id="PTHR19211:SF6">
    <property type="entry name" value="BLL7188 PROTEIN"/>
    <property type="match status" value="1"/>
</dbReference>
<evidence type="ECO:0000313" key="6">
    <source>
        <dbReference type="EMBL" id="SKA70334.1"/>
    </source>
</evidence>
<reference evidence="7" key="1">
    <citation type="submission" date="2017-02" db="EMBL/GenBank/DDBJ databases">
        <authorList>
            <person name="Varghese N."/>
            <person name="Submissions S."/>
        </authorList>
    </citation>
    <scope>NUCLEOTIDE SEQUENCE [LARGE SCALE GENOMIC DNA]</scope>
    <source>
        <strain evidence="7">DSM 22720</strain>
    </source>
</reference>
<dbReference type="InterPro" id="IPR003593">
    <property type="entry name" value="AAA+_ATPase"/>
</dbReference>
<dbReference type="AlphaFoldDB" id="A0A1T4VZ89"/>
<dbReference type="InterPro" id="IPR003439">
    <property type="entry name" value="ABC_transporter-like_ATP-bd"/>
</dbReference>
<evidence type="ECO:0000256" key="2">
    <source>
        <dbReference type="ARBA" id="ARBA00022741"/>
    </source>
</evidence>
<evidence type="ECO:0000256" key="3">
    <source>
        <dbReference type="ARBA" id="ARBA00022840"/>
    </source>
</evidence>
<keyword evidence="3" id="KW-0067">ATP-binding</keyword>
<dbReference type="Pfam" id="PF00005">
    <property type="entry name" value="ABC_tran"/>
    <property type="match status" value="1"/>
</dbReference>
<gene>
    <name evidence="6" type="ORF">SAMN02745132_04568</name>
</gene>
<evidence type="ECO:0000313" key="7">
    <source>
        <dbReference type="Proteomes" id="UP000190162"/>
    </source>
</evidence>
<protein>
    <submittedName>
        <fullName evidence="6">ABC transporter</fullName>
    </submittedName>
</protein>
<sequence>MKSAAGAAASKRLNNENTRRDSLQKKAQSLNEKAEQVKTQTFNVTTMEAKGGRLFSILNGKLPFGTESPVTMFMKPNQRMHLQGSNGSGKSTLLKVLKGEISLLGGELHLNMPIFYLDQHVSLLNNVLPMLECLRHFCPHMKEMDARTLLAGIGFRRDSVFRQVGALSGGEKMKLAILIISHQDKMPLLLLDEPDNHLDISSKILLAETLKHYQGAMILVSHDQSFVEDCGELDTFLMA</sequence>
<feature type="region of interest" description="Disordered" evidence="4">
    <location>
        <begin position="1"/>
        <end position="34"/>
    </location>
</feature>
<dbReference type="Gene3D" id="3.40.50.300">
    <property type="entry name" value="P-loop containing nucleotide triphosphate hydrolases"/>
    <property type="match status" value="1"/>
</dbReference>
<dbReference type="GO" id="GO:0016887">
    <property type="term" value="F:ATP hydrolysis activity"/>
    <property type="evidence" value="ECO:0007669"/>
    <property type="project" value="InterPro"/>
</dbReference>
<proteinExistence type="predicted"/>
<accession>A0A1T4VZ89</accession>
<dbReference type="SUPFAM" id="SSF52540">
    <property type="entry name" value="P-loop containing nucleoside triphosphate hydrolases"/>
    <property type="match status" value="1"/>
</dbReference>
<feature type="compositionally biased region" description="Polar residues" evidence="4">
    <location>
        <begin position="25"/>
        <end position="34"/>
    </location>
</feature>
<keyword evidence="2" id="KW-0547">Nucleotide-binding</keyword>
<dbReference type="OrthoDB" id="9808609at2"/>
<feature type="compositionally biased region" description="Basic and acidic residues" evidence="4">
    <location>
        <begin position="13"/>
        <end position="24"/>
    </location>
</feature>
<dbReference type="EMBL" id="FUXU01000127">
    <property type="protein sequence ID" value="SKA70334.1"/>
    <property type="molecule type" value="Genomic_DNA"/>
</dbReference>
<dbReference type="GO" id="GO:0005524">
    <property type="term" value="F:ATP binding"/>
    <property type="evidence" value="ECO:0007669"/>
    <property type="project" value="UniProtKB-KW"/>
</dbReference>
<dbReference type="PANTHER" id="PTHR19211">
    <property type="entry name" value="ATP-BINDING TRANSPORT PROTEIN-RELATED"/>
    <property type="match status" value="1"/>
</dbReference>
<organism evidence="6 7">
    <name type="scientific">Enterovibrio nigricans DSM 22720</name>
    <dbReference type="NCBI Taxonomy" id="1121868"/>
    <lineage>
        <taxon>Bacteria</taxon>
        <taxon>Pseudomonadati</taxon>
        <taxon>Pseudomonadota</taxon>
        <taxon>Gammaproteobacteria</taxon>
        <taxon>Vibrionales</taxon>
        <taxon>Vibrionaceae</taxon>
        <taxon>Enterovibrio</taxon>
    </lineage>
</organism>
<name>A0A1T4VZ89_9GAMM</name>
<evidence type="ECO:0000259" key="5">
    <source>
        <dbReference type="SMART" id="SM00382"/>
    </source>
</evidence>
<dbReference type="Proteomes" id="UP000190162">
    <property type="component" value="Unassembled WGS sequence"/>
</dbReference>
<evidence type="ECO:0000256" key="1">
    <source>
        <dbReference type="ARBA" id="ARBA00022737"/>
    </source>
</evidence>
<evidence type="ECO:0000256" key="4">
    <source>
        <dbReference type="SAM" id="MobiDB-lite"/>
    </source>
</evidence>
<dbReference type="InterPro" id="IPR027417">
    <property type="entry name" value="P-loop_NTPase"/>
</dbReference>
<feature type="domain" description="AAA+ ATPase" evidence="5">
    <location>
        <begin position="76"/>
        <end position="231"/>
    </location>
</feature>
<dbReference type="InterPro" id="IPR050611">
    <property type="entry name" value="ABCF"/>
</dbReference>
<dbReference type="RefSeq" id="WP_078754592.1">
    <property type="nucleotide sequence ID" value="NZ_FUXU01000127.1"/>
</dbReference>